<dbReference type="Gene3D" id="3.20.20.80">
    <property type="entry name" value="Glycosidases"/>
    <property type="match status" value="1"/>
</dbReference>
<evidence type="ECO:0000256" key="9">
    <source>
        <dbReference type="RuleBase" id="RU361175"/>
    </source>
</evidence>
<dbReference type="InterPro" id="IPR017736">
    <property type="entry name" value="Glyco_hydro_1_beta-glucosidase"/>
</dbReference>
<protein>
    <recommendedName>
        <fullName evidence="3 9">Beta-glucosidase</fullName>
        <ecNumber evidence="3 9">3.2.1.21</ecNumber>
    </recommendedName>
</protein>
<dbReference type="Proteomes" id="UP001525890">
    <property type="component" value="Unassembled WGS sequence"/>
</dbReference>
<dbReference type="RefSeq" id="WP_368006069.1">
    <property type="nucleotide sequence ID" value="NZ_JAMXFF010000010.1"/>
</dbReference>
<evidence type="ECO:0000256" key="8">
    <source>
        <dbReference type="ARBA" id="ARBA00023326"/>
    </source>
</evidence>
<comment type="similarity">
    <text evidence="2 9">Belongs to the glycosyl hydrolase 1 family.</text>
</comment>
<dbReference type="EMBL" id="JAMXFF010000010">
    <property type="protein sequence ID" value="MCT7966425.1"/>
    <property type="molecule type" value="Genomic_DNA"/>
</dbReference>
<dbReference type="PRINTS" id="PR00131">
    <property type="entry name" value="GLHYDRLASE1"/>
</dbReference>
<evidence type="ECO:0000256" key="5">
    <source>
        <dbReference type="ARBA" id="ARBA00023001"/>
    </source>
</evidence>
<evidence type="ECO:0000256" key="6">
    <source>
        <dbReference type="ARBA" id="ARBA00023277"/>
    </source>
</evidence>
<dbReference type="InterPro" id="IPR017853">
    <property type="entry name" value="GH"/>
</dbReference>
<evidence type="ECO:0000256" key="2">
    <source>
        <dbReference type="ARBA" id="ARBA00010838"/>
    </source>
</evidence>
<keyword evidence="6" id="KW-0119">Carbohydrate metabolism</keyword>
<dbReference type="PANTHER" id="PTHR10353">
    <property type="entry name" value="GLYCOSYL HYDROLASE"/>
    <property type="match status" value="1"/>
</dbReference>
<dbReference type="SUPFAM" id="SSF51445">
    <property type="entry name" value="(Trans)glycosidases"/>
    <property type="match status" value="1"/>
</dbReference>
<dbReference type="GO" id="GO:0008422">
    <property type="term" value="F:beta-glucosidase activity"/>
    <property type="evidence" value="ECO:0007669"/>
    <property type="project" value="UniProtKB-EC"/>
</dbReference>
<dbReference type="InterPro" id="IPR033132">
    <property type="entry name" value="GH_1_N_CS"/>
</dbReference>
<dbReference type="EC" id="3.2.1.21" evidence="3 9"/>
<organism evidence="10 11">
    <name type="scientific">Laspinema palackyanum D2a</name>
    <dbReference type="NCBI Taxonomy" id="2953684"/>
    <lineage>
        <taxon>Bacteria</taxon>
        <taxon>Bacillati</taxon>
        <taxon>Cyanobacteriota</taxon>
        <taxon>Cyanophyceae</taxon>
        <taxon>Oscillatoriophycideae</taxon>
        <taxon>Oscillatoriales</taxon>
        <taxon>Laspinemataceae</taxon>
        <taxon>Laspinema</taxon>
        <taxon>Laspinema palackyanum</taxon>
    </lineage>
</organism>
<dbReference type="NCBIfam" id="TIGR03356">
    <property type="entry name" value="BGL"/>
    <property type="match status" value="1"/>
</dbReference>
<evidence type="ECO:0000313" key="11">
    <source>
        <dbReference type="Proteomes" id="UP001525890"/>
    </source>
</evidence>
<keyword evidence="7 9" id="KW-0326">Glycosidase</keyword>
<keyword evidence="8" id="KW-0624">Polysaccharide degradation</keyword>
<keyword evidence="4 9" id="KW-0378">Hydrolase</keyword>
<dbReference type="Pfam" id="PF00232">
    <property type="entry name" value="Glyco_hydro_1"/>
    <property type="match status" value="1"/>
</dbReference>
<keyword evidence="5" id="KW-0136">Cellulose degradation</keyword>
<reference evidence="10 11" key="1">
    <citation type="journal article" date="2022" name="Front. Microbiol.">
        <title>High genomic differentiation and limited gene flow indicate recent cryptic speciation within the genus Laspinema (cyanobacteria).</title>
        <authorList>
            <person name="Stanojkovic A."/>
            <person name="Skoupy S."/>
            <person name="Skaloud P."/>
            <person name="Dvorak P."/>
        </authorList>
    </citation>
    <scope>NUCLEOTIDE SEQUENCE [LARGE SCALE GENOMIC DNA]</scope>
    <source>
        <strain evidence="10 11">D2a</strain>
    </source>
</reference>
<evidence type="ECO:0000256" key="4">
    <source>
        <dbReference type="ARBA" id="ARBA00022801"/>
    </source>
</evidence>
<keyword evidence="11" id="KW-1185">Reference proteome</keyword>
<dbReference type="PROSITE" id="PS00653">
    <property type="entry name" value="GLYCOSYL_HYDROL_F1_2"/>
    <property type="match status" value="1"/>
</dbReference>
<evidence type="ECO:0000256" key="3">
    <source>
        <dbReference type="ARBA" id="ARBA00012744"/>
    </source>
</evidence>
<comment type="catalytic activity">
    <reaction evidence="1 9">
        <text>Hydrolysis of terminal, non-reducing beta-D-glucosyl residues with release of beta-D-glucose.</text>
        <dbReference type="EC" id="3.2.1.21"/>
    </reaction>
</comment>
<dbReference type="PANTHER" id="PTHR10353:SF36">
    <property type="entry name" value="LP05116P"/>
    <property type="match status" value="1"/>
</dbReference>
<name>A0ABT2MNU8_9CYAN</name>
<evidence type="ECO:0000256" key="7">
    <source>
        <dbReference type="ARBA" id="ARBA00023295"/>
    </source>
</evidence>
<accession>A0ABT2MNU8</accession>
<evidence type="ECO:0000256" key="1">
    <source>
        <dbReference type="ARBA" id="ARBA00000448"/>
    </source>
</evidence>
<proteinExistence type="inferred from homology"/>
<gene>
    <name evidence="10" type="ORF">NG799_08780</name>
</gene>
<evidence type="ECO:0000313" key="10">
    <source>
        <dbReference type="EMBL" id="MCT7966425.1"/>
    </source>
</evidence>
<sequence length="449" mass="50886">MSLRQFPEGFLWGAATAAYQIEGAWNEDGKGESIWDRFTHRQHTILNGDNGDIACNHYHKMPEDVALMQALGLQTYRFSLSWPRILPEGRGQVNAKGLEFYDRLIDDLLEANIIPNITLNHWDLPQTLQELGGWVNRESIDWFADYARVVFEKLGDRVPLWTTHNEPAVLAFMGYAFGNFAPGIADYSQAFQTSHHLLVAHGKAVQVFREGNYNGEIGIVLSVNHYQPASDRQADIAACERMYQTSTALFADPLFKGEYPEPLFNWIGCHAPKIETGDLELISTPIDFVGINYYFTLNVAFAQWGGLFKLDSTQVSAPGWGQTEMGWGVNPPGLTSVLLDFKNHYGNPKLYITEGGCALPDTPNYEGFVEDWGRINYLRSHFIAAHNAIADGVNLHGYYVWTLMDNFEWAHGFSPRFGLVRVEFDSGKRIPKQSAWWYREVMNRNGVEE</sequence>
<dbReference type="InterPro" id="IPR001360">
    <property type="entry name" value="Glyco_hydro_1"/>
</dbReference>
<comment type="caution">
    <text evidence="10">The sequence shown here is derived from an EMBL/GenBank/DDBJ whole genome shotgun (WGS) entry which is preliminary data.</text>
</comment>